<keyword evidence="3" id="KW-0547">Nucleotide-binding</keyword>
<name>A0A6P7JJR7_9TELE</name>
<reference evidence="13" key="1">
    <citation type="submission" date="2025-08" db="UniProtKB">
        <authorList>
            <consortium name="RefSeq"/>
        </authorList>
    </citation>
    <scope>IDENTIFICATION</scope>
</reference>
<keyword evidence="1" id="KW-0813">Transport</keyword>
<dbReference type="PANTHER" id="PTHR30612:SF0">
    <property type="entry name" value="CHLOROPLAST PROTEIN-TRANSPORTING ATPASE"/>
    <property type="match status" value="1"/>
</dbReference>
<feature type="domain" description="Helicase C-terminal" evidence="10">
    <location>
        <begin position="204"/>
        <end position="380"/>
    </location>
</feature>
<evidence type="ECO:0000256" key="2">
    <source>
        <dbReference type="ARBA" id="ARBA00022490"/>
    </source>
</evidence>
<keyword evidence="8" id="KW-0472">Membrane</keyword>
<dbReference type="InterPro" id="IPR000185">
    <property type="entry name" value="SecA"/>
</dbReference>
<dbReference type="PANTHER" id="PTHR30612">
    <property type="entry name" value="SECA INNER MEMBRANE COMPONENT OF SEC PROTEIN SECRETION SYSTEM"/>
    <property type="match status" value="1"/>
</dbReference>
<evidence type="ECO:0000256" key="9">
    <source>
        <dbReference type="SAM" id="MobiDB-lite"/>
    </source>
</evidence>
<feature type="region of interest" description="Disordered" evidence="9">
    <location>
        <begin position="1277"/>
        <end position="1301"/>
    </location>
</feature>
<keyword evidence="7" id="KW-0811">Translocation</keyword>
<dbReference type="InterPro" id="IPR027417">
    <property type="entry name" value="P-loop_NTPase"/>
</dbReference>
<dbReference type="PROSITE" id="PS51196">
    <property type="entry name" value="SECA_MOTOR_DEAD"/>
    <property type="match status" value="1"/>
</dbReference>
<evidence type="ECO:0000256" key="7">
    <source>
        <dbReference type="ARBA" id="ARBA00023010"/>
    </source>
</evidence>
<dbReference type="InterPro" id="IPR001650">
    <property type="entry name" value="Helicase_C-like"/>
</dbReference>
<evidence type="ECO:0000256" key="5">
    <source>
        <dbReference type="ARBA" id="ARBA00022927"/>
    </source>
</evidence>
<accession>A0A6P7JJR7</accession>
<protein>
    <submittedName>
        <fullName evidence="13">Uncharacterized protein LOC114445950</fullName>
    </submittedName>
</protein>
<evidence type="ECO:0000256" key="8">
    <source>
        <dbReference type="ARBA" id="ARBA00023136"/>
    </source>
</evidence>
<organism evidence="12 13">
    <name type="scientific">Parambassis ranga</name>
    <name type="common">Indian glassy fish</name>
    <dbReference type="NCBI Taxonomy" id="210632"/>
    <lineage>
        <taxon>Eukaryota</taxon>
        <taxon>Metazoa</taxon>
        <taxon>Chordata</taxon>
        <taxon>Craniata</taxon>
        <taxon>Vertebrata</taxon>
        <taxon>Euteleostomi</taxon>
        <taxon>Actinopterygii</taxon>
        <taxon>Neopterygii</taxon>
        <taxon>Teleostei</taxon>
        <taxon>Neoteleostei</taxon>
        <taxon>Acanthomorphata</taxon>
        <taxon>Ovalentaria</taxon>
        <taxon>Ambassidae</taxon>
        <taxon>Parambassis</taxon>
    </lineage>
</organism>
<gene>
    <name evidence="13" type="primary">LOC114445950</name>
</gene>
<dbReference type="PROSITE" id="PS51194">
    <property type="entry name" value="HELICASE_CTER"/>
    <property type="match status" value="1"/>
</dbReference>
<keyword evidence="6" id="KW-1278">Translocase</keyword>
<dbReference type="InParanoid" id="A0A6P7JJR7"/>
<evidence type="ECO:0000256" key="4">
    <source>
        <dbReference type="ARBA" id="ARBA00022840"/>
    </source>
</evidence>
<sequence length="1485" mass="167607">MSEKSIIERTVEILKSKIRYSDECALTSLKESEVFIMIPSFLKAYVENQLPVFAENALYAIRMTQGREYMIDKAPEADRCNLSDADSHQYDAIIPVDFQASGVLEKNRRWGDGLQQFLEMKHKLAISQLSNVTNYMSNVRFFKRYISGKGIFGVSGTLGGSAEKDFLERNYQTVSYVIPSHRHKKVIEMPAAQVSGGKTRWIQVICETAWRAADRGQVVLIICEDVKTADELKAKMQGQERQPNQITMYTISVKHNIEKQNFSKGNIIIATNLGGRGTDIHVQQDVNECGGLFVLLTYFPESQRVERQIFGRTARKGNPGMVQMVLNRDCLAPAYQSQSVETMRQLREEYEVRRLDRMEREELFEIEMKENLFSRFCDFLCDFDKNYSEEERSDLTKMKDVPACFKTHRNKFDYQTALNALKESWALWLILHEKHISRHDDVTVLTEDLTKLLQRTGDGLLQGRSNNFYDSMIYSMIIQAKSRTDLYCTDKQRCDYGAVSYWQSATKCNPFYGAVSLYNEAYITIALAGRDYIAQGKGLLEKAKTAVDVYLSEASNTMMFCNLSVTDFKPHHKDCNLQAQMQARMNIFKSWKGYIESALETLTRLESSQKDAVIEDSSIYRLSKDKDHITTNELMILYEFGLGIVFEVKRKPEFSYDALACFALGVIQVAAGVLVCTLSYGTASQFGLGLISEGVSDMIYGFKGMMQGGFDWVQWAVSKAISIGVSLVFGGLGRLKNAASAVRTGAKGLITGAKCGSVITVKQCFKHATKYVVQELGKHGCFAAVDYAANKGLSVIFHKVLKDTFEGKVLTMIKANNSLDEALTDLVCSGVPKAVLQNPASDFKVDMKCEELMCKSVNEMTRQVIPELMLDCTMVMKGLDALSNICGTLSQHIQSEKRFDQMRRIMLCVEGAKYATLCVQIWNSFPTEDVINKTFVPRFLQTMKRHSPEKYDHDGRDDLSDVNRLKKELITSIAQSVSSSFIEACSRHMISITTKSCISTINSAAGHAVSNLLGRSDTHSFFDNQMYKHKLNEAVHGPAECPSESEKEDLVCYVDEICDVNRPATSLDLHVLSQSEVLEGKGIRLIMVDKHGKKLSEDYYAGTENSAGDIVLQLTREPENPQQSNKFMSKITKWMHGEQSPYSGHFETLSPDGALIPVRSEGQNCLYHAIAQATISSPGNLRQEAASLRDAVRHSLQQNMHRYAPALKLQKGYEETYKSPGKYYISGGSLKTKKELKDKYKNCLNGTDFPEDDATAVNLYKLGMVGTMNDIKAVRKENRQNSSRPDNNNKNSCPVNADHIPPKNSLKKAYEMLQQPENLQQAQRLQKEQPKLYQMLTENGNQGLCREVLTEHHKQILTTGSSKECKQIRQKLADITVTGDVEKLIKCSLIVSSPEMCKFLRNDAGITRRSREPDVPVSSKGTKQYHDMGDRMLVEGYHNRGVIDQGAKENLMTWLDHNRLYLRNTPEYHELLSVIKKNNNNVNDC</sequence>
<dbReference type="SUPFAM" id="SSF52540">
    <property type="entry name" value="P-loop containing nucleoside triphosphate hydrolases"/>
    <property type="match status" value="1"/>
</dbReference>
<dbReference type="RefSeq" id="XP_028277105.1">
    <property type="nucleotide sequence ID" value="XM_028421304.1"/>
</dbReference>
<evidence type="ECO:0000259" key="10">
    <source>
        <dbReference type="PROSITE" id="PS51194"/>
    </source>
</evidence>
<dbReference type="OrthoDB" id="27934at2759"/>
<evidence type="ECO:0000256" key="1">
    <source>
        <dbReference type="ARBA" id="ARBA00022448"/>
    </source>
</evidence>
<proteinExistence type="predicted"/>
<evidence type="ECO:0000256" key="6">
    <source>
        <dbReference type="ARBA" id="ARBA00022967"/>
    </source>
</evidence>
<evidence type="ECO:0000313" key="12">
    <source>
        <dbReference type="Proteomes" id="UP000515145"/>
    </source>
</evidence>
<dbReference type="Gene3D" id="3.90.1440.10">
    <property type="entry name" value="SecA, preprotein cross-linking domain"/>
    <property type="match status" value="1"/>
</dbReference>
<dbReference type="GO" id="GO:0006886">
    <property type="term" value="P:intracellular protein transport"/>
    <property type="evidence" value="ECO:0007669"/>
    <property type="project" value="InterPro"/>
</dbReference>
<feature type="domain" description="SecA family profile" evidence="11">
    <location>
        <begin position="1"/>
        <end position="356"/>
    </location>
</feature>
<dbReference type="Proteomes" id="UP000515145">
    <property type="component" value="Chromosome 14"/>
</dbReference>
<dbReference type="GeneID" id="114445950"/>
<evidence type="ECO:0000259" key="11">
    <source>
        <dbReference type="PROSITE" id="PS51196"/>
    </source>
</evidence>
<dbReference type="Pfam" id="PF21090">
    <property type="entry name" value="P-loop_SecA"/>
    <property type="match status" value="1"/>
</dbReference>
<dbReference type="InterPro" id="IPR044722">
    <property type="entry name" value="SecA_SF2_C"/>
</dbReference>
<keyword evidence="12" id="KW-1185">Reference proteome</keyword>
<dbReference type="GO" id="GO:0006605">
    <property type="term" value="P:protein targeting"/>
    <property type="evidence" value="ECO:0007669"/>
    <property type="project" value="InterPro"/>
</dbReference>
<keyword evidence="5" id="KW-0653">Protein transport</keyword>
<keyword evidence="2" id="KW-0963">Cytoplasm</keyword>
<dbReference type="InterPro" id="IPR014018">
    <property type="entry name" value="SecA_motor_DEAD"/>
</dbReference>
<dbReference type="GO" id="GO:0005524">
    <property type="term" value="F:ATP binding"/>
    <property type="evidence" value="ECO:0007669"/>
    <property type="project" value="UniProtKB-KW"/>
</dbReference>
<evidence type="ECO:0000313" key="13">
    <source>
        <dbReference type="RefSeq" id="XP_028277105.1"/>
    </source>
</evidence>
<dbReference type="Gene3D" id="3.40.50.300">
    <property type="entry name" value="P-loop containing nucleotide triphosphate hydrolases"/>
    <property type="match status" value="1"/>
</dbReference>
<evidence type="ECO:0000256" key="3">
    <source>
        <dbReference type="ARBA" id="ARBA00022741"/>
    </source>
</evidence>
<feature type="compositionally biased region" description="Polar residues" evidence="9">
    <location>
        <begin position="1280"/>
        <end position="1294"/>
    </location>
</feature>
<keyword evidence="4" id="KW-0067">ATP-binding</keyword>